<evidence type="ECO:0000313" key="2">
    <source>
        <dbReference type="Proteomes" id="UP000230233"/>
    </source>
</evidence>
<gene>
    <name evidence="1" type="primary">Cnig_chr_III.g11521</name>
    <name evidence="1" type="ORF">B9Z55_011521</name>
</gene>
<organism evidence="1 2">
    <name type="scientific">Caenorhabditis nigoni</name>
    <dbReference type="NCBI Taxonomy" id="1611254"/>
    <lineage>
        <taxon>Eukaryota</taxon>
        <taxon>Metazoa</taxon>
        <taxon>Ecdysozoa</taxon>
        <taxon>Nematoda</taxon>
        <taxon>Chromadorea</taxon>
        <taxon>Rhabditida</taxon>
        <taxon>Rhabditina</taxon>
        <taxon>Rhabditomorpha</taxon>
        <taxon>Rhabditoidea</taxon>
        <taxon>Rhabditidae</taxon>
        <taxon>Peloderinae</taxon>
        <taxon>Caenorhabditis</taxon>
    </lineage>
</organism>
<keyword evidence="2" id="KW-1185">Reference proteome</keyword>
<dbReference type="Proteomes" id="UP000230233">
    <property type="component" value="Chromosome III"/>
</dbReference>
<accession>A0A2G5ULC8</accession>
<proteinExistence type="predicted"/>
<evidence type="ECO:0000313" key="1">
    <source>
        <dbReference type="EMBL" id="PIC40036.1"/>
    </source>
</evidence>
<protein>
    <submittedName>
        <fullName evidence="1">Uncharacterized protein</fullName>
    </submittedName>
</protein>
<reference evidence="2" key="1">
    <citation type="submission" date="2017-10" db="EMBL/GenBank/DDBJ databases">
        <title>Rapid genome shrinkage in a self-fertile nematode reveals novel sperm competition proteins.</title>
        <authorList>
            <person name="Yin D."/>
            <person name="Schwarz E.M."/>
            <person name="Thomas C.G."/>
            <person name="Felde R.L."/>
            <person name="Korf I.F."/>
            <person name="Cutter A.D."/>
            <person name="Schartner C.M."/>
            <person name="Ralston E.J."/>
            <person name="Meyer B.J."/>
            <person name="Haag E.S."/>
        </authorList>
    </citation>
    <scope>NUCLEOTIDE SEQUENCE [LARGE SCALE GENOMIC DNA]</scope>
    <source>
        <strain evidence="2">JU1422</strain>
    </source>
</reference>
<sequence length="139" mass="15216">MESEDRSWWRWNRSRSWVLELELLELGILELWNSGILDSGFWNSETGILEMEMELEMELELGFWNWGTGTRGVARSGSLGGVGDGATSGNGTGAAGGGGAGGQISERIDNFIANLDDSVSTQTVNGRSQFSQQKTLEYF</sequence>
<dbReference type="AlphaFoldDB" id="A0A2G5ULC8"/>
<name>A0A2G5ULC8_9PELO</name>
<dbReference type="EMBL" id="PDUG01000003">
    <property type="protein sequence ID" value="PIC40036.1"/>
    <property type="molecule type" value="Genomic_DNA"/>
</dbReference>
<comment type="caution">
    <text evidence="1">The sequence shown here is derived from an EMBL/GenBank/DDBJ whole genome shotgun (WGS) entry which is preliminary data.</text>
</comment>